<evidence type="ECO:0000256" key="5">
    <source>
        <dbReference type="SAM" id="Phobius"/>
    </source>
</evidence>
<dbReference type="AlphaFoldDB" id="A0A0J1HD24"/>
<feature type="transmembrane region" description="Helical" evidence="5">
    <location>
        <begin position="56"/>
        <end position="75"/>
    </location>
</feature>
<feature type="transmembrane region" description="Helical" evidence="5">
    <location>
        <begin position="322"/>
        <end position="339"/>
    </location>
</feature>
<feature type="transmembrane region" description="Helical" evidence="5">
    <location>
        <begin position="24"/>
        <end position="44"/>
    </location>
</feature>
<evidence type="ECO:0000313" key="6">
    <source>
        <dbReference type="EMBL" id="KLV09545.1"/>
    </source>
</evidence>
<feature type="transmembrane region" description="Helical" evidence="5">
    <location>
        <begin position="133"/>
        <end position="149"/>
    </location>
</feature>
<feature type="transmembrane region" description="Helical" evidence="5">
    <location>
        <begin position="236"/>
        <end position="264"/>
    </location>
</feature>
<feature type="transmembrane region" description="Helical" evidence="5">
    <location>
        <begin position="96"/>
        <end position="113"/>
    </location>
</feature>
<feature type="transmembrane region" description="Helical" evidence="5">
    <location>
        <begin position="380"/>
        <end position="399"/>
    </location>
</feature>
<dbReference type="GO" id="GO:0046873">
    <property type="term" value="F:metal ion transmembrane transporter activity"/>
    <property type="evidence" value="ECO:0007669"/>
    <property type="project" value="InterPro"/>
</dbReference>
<accession>A0A0J1HD24</accession>
<keyword evidence="3 5" id="KW-1133">Transmembrane helix</keyword>
<keyword evidence="2 5" id="KW-0812">Transmembrane</keyword>
<dbReference type="EMBL" id="LDOT01000001">
    <property type="protein sequence ID" value="KLV09545.1"/>
    <property type="molecule type" value="Genomic_DNA"/>
</dbReference>
<evidence type="ECO:0000256" key="1">
    <source>
        <dbReference type="ARBA" id="ARBA00004141"/>
    </source>
</evidence>
<dbReference type="STRING" id="1195763.ABT56_00160"/>
<evidence type="ECO:0000256" key="2">
    <source>
        <dbReference type="ARBA" id="ARBA00022692"/>
    </source>
</evidence>
<evidence type="ECO:0000256" key="4">
    <source>
        <dbReference type="ARBA" id="ARBA00023136"/>
    </source>
</evidence>
<dbReference type="InterPro" id="IPR001046">
    <property type="entry name" value="NRAMP_fam"/>
</dbReference>
<feature type="transmembrane region" description="Helical" evidence="5">
    <location>
        <begin position="284"/>
        <end position="310"/>
    </location>
</feature>
<reference evidence="6 7" key="1">
    <citation type="submission" date="2015-05" db="EMBL/GenBank/DDBJ databases">
        <title>Photobacterium galathea sp. nov.</title>
        <authorList>
            <person name="Machado H."/>
            <person name="Gram L."/>
        </authorList>
    </citation>
    <scope>NUCLEOTIDE SEQUENCE [LARGE SCALE GENOMIC DNA]</scope>
    <source>
        <strain evidence="6 7">CGMCC 1.12159</strain>
    </source>
</reference>
<protein>
    <submittedName>
        <fullName evidence="6">Membrane protein</fullName>
    </submittedName>
</protein>
<evidence type="ECO:0000313" key="7">
    <source>
        <dbReference type="Proteomes" id="UP000036097"/>
    </source>
</evidence>
<keyword evidence="4 5" id="KW-0472">Membrane</keyword>
<dbReference type="GO" id="GO:0016020">
    <property type="term" value="C:membrane"/>
    <property type="evidence" value="ECO:0007669"/>
    <property type="project" value="UniProtKB-SubCell"/>
</dbReference>
<organism evidence="6 7">
    <name type="scientific">Photobacterium aquae</name>
    <dbReference type="NCBI Taxonomy" id="1195763"/>
    <lineage>
        <taxon>Bacteria</taxon>
        <taxon>Pseudomonadati</taxon>
        <taxon>Pseudomonadota</taxon>
        <taxon>Gammaproteobacteria</taxon>
        <taxon>Vibrionales</taxon>
        <taxon>Vibrionaceae</taxon>
        <taxon>Photobacterium</taxon>
    </lineage>
</organism>
<feature type="transmembrane region" description="Helical" evidence="5">
    <location>
        <begin position="345"/>
        <end position="368"/>
    </location>
</feature>
<gene>
    <name evidence="6" type="ORF">ABT56_00160</name>
</gene>
<dbReference type="RefSeq" id="WP_047876834.1">
    <property type="nucleotide sequence ID" value="NZ_LDOT01000001.1"/>
</dbReference>
<proteinExistence type="predicted"/>
<feature type="transmembrane region" description="Helical" evidence="5">
    <location>
        <begin position="194"/>
        <end position="215"/>
    </location>
</feature>
<dbReference type="PATRIC" id="fig|1195763.3.peg.35"/>
<dbReference type="Proteomes" id="UP000036097">
    <property type="component" value="Unassembled WGS sequence"/>
</dbReference>
<comment type="subcellular location">
    <subcellularLocation>
        <location evidence="1">Membrane</location>
        <topology evidence="1">Multi-pass membrane protein</topology>
    </subcellularLocation>
</comment>
<dbReference type="OrthoDB" id="141480at2"/>
<dbReference type="Pfam" id="PF01566">
    <property type="entry name" value="Nramp"/>
    <property type="match status" value="1"/>
</dbReference>
<feature type="transmembrane region" description="Helical" evidence="5">
    <location>
        <begin position="161"/>
        <end position="182"/>
    </location>
</feature>
<name>A0A0J1HD24_9GAMM</name>
<sequence length="411" mass="43225">MTTQTSTITSQTIPNSSASWQTKAILSVAFLMATTSVGPGFLTQTAVFTNIYKMDMAFPVFASMFITFGIVMNLWRIVGVSGLRIQDIANKVAPGMGYFVGILLALGAVAFNFGNVSGAALGLNVLTGVDTTWGALFTGVVGCLLFVVHNASKRMDQMARYLGLFMIILIAYVAMTSLPPMGETMVAAVMPTDIGSLLLPTLTIVGGAVGGYYTGAQRLVDIGLQGEEQVGAIKKAAWAGISIAVVIRILLFLAVFGVIATGAVLDTANPAADAFRQGAGELGYFIFGLVLFVASITSVVGNSYMAISLIKTLFPVVARNEKAWCVGFIVLTSLGTVTMNMPILLLMLAGLVNSIILPIVLGMVLLATRRKDIVGDYQHPAYLTAIGGLIVIVMAAASFSNIGNFVEKFIG</sequence>
<evidence type="ECO:0000256" key="3">
    <source>
        <dbReference type="ARBA" id="ARBA00022989"/>
    </source>
</evidence>
<comment type="caution">
    <text evidence="6">The sequence shown here is derived from an EMBL/GenBank/DDBJ whole genome shotgun (WGS) entry which is preliminary data.</text>
</comment>
<keyword evidence="7" id="KW-1185">Reference proteome</keyword>